<dbReference type="AlphaFoldDB" id="A0AAE1V1B2"/>
<keyword evidence="9" id="KW-1185">Reference proteome</keyword>
<accession>A0AAE1V1B2</accession>
<name>A0AAE1V1B2_9SOLA</name>
<feature type="domain" description="PHD-type" evidence="6">
    <location>
        <begin position="360"/>
        <end position="410"/>
    </location>
</feature>
<dbReference type="InterPro" id="IPR011011">
    <property type="entry name" value="Znf_FYVE_PHD"/>
</dbReference>
<dbReference type="GO" id="GO:0008270">
    <property type="term" value="F:zinc ion binding"/>
    <property type="evidence" value="ECO:0007669"/>
    <property type="project" value="UniProtKB-KW"/>
</dbReference>
<evidence type="ECO:0000259" key="6">
    <source>
        <dbReference type="PROSITE" id="PS50016"/>
    </source>
</evidence>
<dbReference type="SMART" id="SM00249">
    <property type="entry name" value="PHD"/>
    <property type="match status" value="3"/>
</dbReference>
<dbReference type="SUPFAM" id="SSF57903">
    <property type="entry name" value="FYVE/PHD zinc finger"/>
    <property type="match status" value="2"/>
</dbReference>
<keyword evidence="3" id="KW-0862">Zinc</keyword>
<dbReference type="PROSITE" id="PS50016">
    <property type="entry name" value="ZF_PHD_2"/>
    <property type="match status" value="2"/>
</dbReference>
<keyword evidence="5" id="KW-0175">Coiled coil</keyword>
<protein>
    <submittedName>
        <fullName evidence="8">Uncharacterized protein</fullName>
    </submittedName>
</protein>
<evidence type="ECO:0000313" key="8">
    <source>
        <dbReference type="EMBL" id="KAK4352613.1"/>
    </source>
</evidence>
<keyword evidence="1" id="KW-0479">Metal-binding</keyword>
<keyword evidence="2 4" id="KW-0863">Zinc-finger</keyword>
<dbReference type="InterPro" id="IPR013083">
    <property type="entry name" value="Znf_RING/FYVE/PHD"/>
</dbReference>
<gene>
    <name evidence="8" type="ORF">RND71_028131</name>
</gene>
<dbReference type="InterPro" id="IPR019787">
    <property type="entry name" value="Znf_PHD-finger"/>
</dbReference>
<dbReference type="Proteomes" id="UP001291623">
    <property type="component" value="Unassembled WGS sequence"/>
</dbReference>
<dbReference type="PANTHER" id="PTHR47162:SF9">
    <property type="entry name" value="PHD FINGER PROTEIN EHD3-LIKE"/>
    <property type="match status" value="1"/>
</dbReference>
<dbReference type="PANTHER" id="PTHR47162">
    <property type="entry name" value="OS02G0192300 PROTEIN"/>
    <property type="match status" value="1"/>
</dbReference>
<feature type="coiled-coil region" evidence="5">
    <location>
        <begin position="567"/>
        <end position="594"/>
    </location>
</feature>
<dbReference type="InterPro" id="IPR001841">
    <property type="entry name" value="Znf_RING"/>
</dbReference>
<feature type="domain" description="PHD-type" evidence="6">
    <location>
        <begin position="520"/>
        <end position="570"/>
    </location>
</feature>
<evidence type="ECO:0000256" key="4">
    <source>
        <dbReference type="PROSITE-ProRule" id="PRU00175"/>
    </source>
</evidence>
<evidence type="ECO:0000259" key="7">
    <source>
        <dbReference type="PROSITE" id="PS50089"/>
    </source>
</evidence>
<evidence type="ECO:0000256" key="1">
    <source>
        <dbReference type="ARBA" id="ARBA00022723"/>
    </source>
</evidence>
<comment type="caution">
    <text evidence="8">The sequence shown here is derived from an EMBL/GenBank/DDBJ whole genome shotgun (WGS) entry which is preliminary data.</text>
</comment>
<proteinExistence type="predicted"/>
<dbReference type="Pfam" id="PF00628">
    <property type="entry name" value="PHD"/>
    <property type="match status" value="2"/>
</dbReference>
<reference evidence="8" key="1">
    <citation type="submission" date="2023-12" db="EMBL/GenBank/DDBJ databases">
        <title>Genome assembly of Anisodus tanguticus.</title>
        <authorList>
            <person name="Wang Y.-J."/>
        </authorList>
    </citation>
    <scope>NUCLEOTIDE SEQUENCE</scope>
    <source>
        <strain evidence="8">KB-2021</strain>
        <tissue evidence="8">Leaf</tissue>
    </source>
</reference>
<dbReference type="Gene3D" id="3.30.40.10">
    <property type="entry name" value="Zinc/RING finger domain, C3HC4 (zinc finger)"/>
    <property type="match status" value="2"/>
</dbReference>
<dbReference type="InterPro" id="IPR001965">
    <property type="entry name" value="Znf_PHD"/>
</dbReference>
<feature type="domain" description="RING-type" evidence="7">
    <location>
        <begin position="473"/>
        <end position="521"/>
    </location>
</feature>
<dbReference type="PROSITE" id="PS50089">
    <property type="entry name" value="ZF_RING_2"/>
    <property type="match status" value="1"/>
</dbReference>
<organism evidence="8 9">
    <name type="scientific">Anisodus tanguticus</name>
    <dbReference type="NCBI Taxonomy" id="243964"/>
    <lineage>
        <taxon>Eukaryota</taxon>
        <taxon>Viridiplantae</taxon>
        <taxon>Streptophyta</taxon>
        <taxon>Embryophyta</taxon>
        <taxon>Tracheophyta</taxon>
        <taxon>Spermatophyta</taxon>
        <taxon>Magnoliopsida</taxon>
        <taxon>eudicotyledons</taxon>
        <taxon>Gunneridae</taxon>
        <taxon>Pentapetalae</taxon>
        <taxon>asterids</taxon>
        <taxon>lamiids</taxon>
        <taxon>Solanales</taxon>
        <taxon>Solanaceae</taxon>
        <taxon>Solanoideae</taxon>
        <taxon>Hyoscyameae</taxon>
        <taxon>Anisodus</taxon>
    </lineage>
</organism>
<evidence type="ECO:0000256" key="2">
    <source>
        <dbReference type="ARBA" id="ARBA00022771"/>
    </source>
</evidence>
<evidence type="ECO:0000256" key="5">
    <source>
        <dbReference type="SAM" id="Coils"/>
    </source>
</evidence>
<dbReference type="EMBL" id="JAVYJV010000015">
    <property type="protein sequence ID" value="KAK4352613.1"/>
    <property type="molecule type" value="Genomic_DNA"/>
</dbReference>
<sequence length="639" mass="70320">MVGEDKENSDGANAVLALSAENGQTVKKLKGHPVKVGNGDINPDGSSGVVCWTYKRRNRTEVGNGHVLGHSAGQSTNKSMNEPLDTALNKSSCTQASVAHMKPQGLVNDSSYWLVRNWKGAALKQMFQSLESNGGLKGCIQEALASHSETGCAIEAKESGKRCEDGNICSLPSQSVSQGIQNGTKAVSNGSVDESKSYTATELCQHMFVDIVKSEKFAQLCHVLFENFEGIKADKFFDINLIHSRMKDGSYEGSSLLFHSDIQQMWTKLHEVGSGMIALSKSLSEISRASFRAQVSGSMHENTEDAKEEASLLFCNALVFPFLVVDCSSGYFGSLVSCLEEKQHLVAKMEQAEIYGVDKRCACRCCGDKADGRDSLACDSCEEIYHVSCVEPTVKEIPLRSWYCPKCTAKGIESPHDDCVVCERLSASRSVVIEDGVEDLTSEDMLLELEESTNGLGDDEFKLCEGVTDLTCCNICKTEVRSNGNSRVCGHTFCPHKFYHERCLTRKQLDVYGSCWYCPSCLCRACLKDCDDDKIVLCDGCDHAYHIFCMQPQRTSIPRGKWFCRKCDVQIQRIRKAKRTFETLQNEVKKRNEQCGGLGVPKGKDEEALNKSGGVDMLLNAAKTLNYQDDLSALGSKDR</sequence>
<evidence type="ECO:0000256" key="3">
    <source>
        <dbReference type="ARBA" id="ARBA00022833"/>
    </source>
</evidence>
<evidence type="ECO:0000313" key="9">
    <source>
        <dbReference type="Proteomes" id="UP001291623"/>
    </source>
</evidence>